<dbReference type="GO" id="GO:0005524">
    <property type="term" value="F:ATP binding"/>
    <property type="evidence" value="ECO:0007669"/>
    <property type="project" value="InterPro"/>
</dbReference>
<dbReference type="OrthoDB" id="40902at2759"/>
<evidence type="ECO:0000313" key="3">
    <source>
        <dbReference type="Proteomes" id="UP000308199"/>
    </source>
</evidence>
<dbReference type="GO" id="GO:0004672">
    <property type="term" value="F:protein kinase activity"/>
    <property type="evidence" value="ECO:0007669"/>
    <property type="project" value="InterPro"/>
</dbReference>
<dbReference type="Pfam" id="PF00069">
    <property type="entry name" value="Pkinase"/>
    <property type="match status" value="1"/>
</dbReference>
<dbReference type="SUPFAM" id="SSF56112">
    <property type="entry name" value="Protein kinase-like (PK-like)"/>
    <property type="match status" value="1"/>
</dbReference>
<dbReference type="Proteomes" id="UP000308199">
    <property type="component" value="Unassembled WGS sequence"/>
</dbReference>
<keyword evidence="3" id="KW-1185">Reference proteome</keyword>
<comment type="caution">
    <text evidence="2">The sequence shown here is derived from an EMBL/GenBank/DDBJ whole genome shotgun (WGS) entry which is preliminary data.</text>
</comment>
<dbReference type="InterPro" id="IPR011009">
    <property type="entry name" value="Kinase-like_dom_sf"/>
</dbReference>
<accession>A0A4S4LC08</accession>
<proteinExistence type="predicted"/>
<protein>
    <recommendedName>
        <fullName evidence="1">Protein kinase domain-containing protein</fullName>
    </recommendedName>
</protein>
<evidence type="ECO:0000259" key="1">
    <source>
        <dbReference type="PROSITE" id="PS50011"/>
    </source>
</evidence>
<gene>
    <name evidence="2" type="ORF">EW145_g2197</name>
</gene>
<dbReference type="PROSITE" id="PS50011">
    <property type="entry name" value="PROTEIN_KINASE_DOM"/>
    <property type="match status" value="1"/>
</dbReference>
<dbReference type="InterPro" id="IPR008271">
    <property type="entry name" value="Ser/Thr_kinase_AS"/>
</dbReference>
<name>A0A4S4LC08_9AGAM</name>
<dbReference type="PANTHER" id="PTHR24347">
    <property type="entry name" value="SERINE/THREONINE-PROTEIN KINASE"/>
    <property type="match status" value="1"/>
</dbReference>
<reference evidence="2 3" key="1">
    <citation type="submission" date="2019-02" db="EMBL/GenBank/DDBJ databases">
        <title>Genome sequencing of the rare red list fungi Phellinidium pouzarii.</title>
        <authorList>
            <person name="Buettner E."/>
            <person name="Kellner H."/>
        </authorList>
    </citation>
    <scope>NUCLEOTIDE SEQUENCE [LARGE SCALE GENOMIC DNA]</scope>
    <source>
        <strain evidence="2 3">DSM 108285</strain>
    </source>
</reference>
<evidence type="ECO:0000313" key="2">
    <source>
        <dbReference type="EMBL" id="THH09189.1"/>
    </source>
</evidence>
<dbReference type="Gene3D" id="1.10.510.10">
    <property type="entry name" value="Transferase(Phosphotransferase) domain 1"/>
    <property type="match status" value="1"/>
</dbReference>
<dbReference type="AlphaFoldDB" id="A0A4S4LC08"/>
<dbReference type="InterPro" id="IPR000719">
    <property type="entry name" value="Prot_kinase_dom"/>
</dbReference>
<dbReference type="SMART" id="SM00220">
    <property type="entry name" value="S_TKc"/>
    <property type="match status" value="1"/>
</dbReference>
<organism evidence="2 3">
    <name type="scientific">Phellinidium pouzarii</name>
    <dbReference type="NCBI Taxonomy" id="167371"/>
    <lineage>
        <taxon>Eukaryota</taxon>
        <taxon>Fungi</taxon>
        <taxon>Dikarya</taxon>
        <taxon>Basidiomycota</taxon>
        <taxon>Agaricomycotina</taxon>
        <taxon>Agaricomycetes</taxon>
        <taxon>Hymenochaetales</taxon>
        <taxon>Hymenochaetaceae</taxon>
        <taxon>Phellinidium</taxon>
    </lineage>
</organism>
<dbReference type="EMBL" id="SGPK01000072">
    <property type="protein sequence ID" value="THH09189.1"/>
    <property type="molecule type" value="Genomic_DNA"/>
</dbReference>
<sequence length="232" mass="26328">MSRHIFLELCTGGDLFTYITHHRICEGEAKYIMYQIFKGIEYLHARAIAHRDLKPENILLYYPGRYPRVQIADFGLARARSYQETMNVCGTVAYLPPEGVLALDRKELGYVGMPADCWSAGIILYTILSGSHPFDRASSETQEESCSNDWKSHPSQFSQGISDRALKTNIINGAIDFDDFWDNIPDAKILVGKLLIHDHRLRETVYGALASSWFASDSDELQQAYNERIGQL</sequence>
<feature type="domain" description="Protein kinase" evidence="1">
    <location>
        <begin position="1"/>
        <end position="214"/>
    </location>
</feature>
<dbReference type="PROSITE" id="PS00108">
    <property type="entry name" value="PROTEIN_KINASE_ST"/>
    <property type="match status" value="1"/>
</dbReference>